<protein>
    <submittedName>
        <fullName evidence="2">Uncharacterized protein</fullName>
    </submittedName>
</protein>
<feature type="region of interest" description="Disordered" evidence="1">
    <location>
        <begin position="99"/>
        <end position="141"/>
    </location>
</feature>
<feature type="region of interest" description="Disordered" evidence="1">
    <location>
        <begin position="312"/>
        <end position="336"/>
    </location>
</feature>
<keyword evidence="3" id="KW-1185">Reference proteome</keyword>
<evidence type="ECO:0000256" key="1">
    <source>
        <dbReference type="SAM" id="MobiDB-lite"/>
    </source>
</evidence>
<evidence type="ECO:0000313" key="3">
    <source>
        <dbReference type="Proteomes" id="UP000271974"/>
    </source>
</evidence>
<evidence type="ECO:0000313" key="2">
    <source>
        <dbReference type="EMBL" id="RUS88988.1"/>
    </source>
</evidence>
<sequence length="492" mass="52920">MEEEEMTLAARWIVQTPGQLKLVEMWRSRNAEIHEPYENFISFDKPDEIDVDNTVFDLSAFEGDRDLEIGLRNEAPLIFHAPKSGEFSAHGVTHIDTLSDDQQLESSTESDPPPLPLDLERKPTMPETADPAAENSATSPNAQIKDKALCVNYGATVCDPNTLEDHTDFPPSDKNNRPSGDGHFQHNSINMNRTNEILSSSEDSERLRYDPIGLSMASYRSSGVVCHCLRSCRKSSLTFNLDAVRASPSEASPSRCDSSSTPITSPSSPIHVLSQCSSKSSVSSYFSLAPEGEQFWNDALFGENLAASDAGRDVGGRVPDQGCEKSVAGSATTDSGWSDGESLLGEALDLDCSTPDVYSSCACQLCGCAERVQSVANSGPFSSMWDWTFPTVEDVDLAGDPSAVRGPGDYRLGSPRAGTPGLSLTGRGGDQPGFEDSLVYSSSSPAVGAGRSSCEGQAQTLSHCSSSQSEQPSQPVVTLFNHSLNFWKMEVD</sequence>
<dbReference type="EMBL" id="RQTK01000069">
    <property type="protein sequence ID" value="RUS88988.1"/>
    <property type="molecule type" value="Genomic_DNA"/>
</dbReference>
<reference evidence="2 3" key="1">
    <citation type="submission" date="2019-01" db="EMBL/GenBank/DDBJ databases">
        <title>A draft genome assembly of the solar-powered sea slug Elysia chlorotica.</title>
        <authorList>
            <person name="Cai H."/>
            <person name="Li Q."/>
            <person name="Fang X."/>
            <person name="Li J."/>
            <person name="Curtis N.E."/>
            <person name="Altenburger A."/>
            <person name="Shibata T."/>
            <person name="Feng M."/>
            <person name="Maeda T."/>
            <person name="Schwartz J.A."/>
            <person name="Shigenobu S."/>
            <person name="Lundholm N."/>
            <person name="Nishiyama T."/>
            <person name="Yang H."/>
            <person name="Hasebe M."/>
            <person name="Li S."/>
            <person name="Pierce S.K."/>
            <person name="Wang J."/>
        </authorList>
    </citation>
    <scope>NUCLEOTIDE SEQUENCE [LARGE SCALE GENOMIC DNA]</scope>
    <source>
        <strain evidence="2">EC2010</strain>
        <tissue evidence="2">Whole organism of an adult</tissue>
    </source>
</reference>
<feature type="compositionally biased region" description="Low complexity" evidence="1">
    <location>
        <begin position="258"/>
        <end position="267"/>
    </location>
</feature>
<dbReference type="OrthoDB" id="6161904at2759"/>
<dbReference type="Proteomes" id="UP000271974">
    <property type="component" value="Unassembled WGS sequence"/>
</dbReference>
<comment type="caution">
    <text evidence="2">The sequence shown here is derived from an EMBL/GenBank/DDBJ whole genome shotgun (WGS) entry which is preliminary data.</text>
</comment>
<organism evidence="2 3">
    <name type="scientific">Elysia chlorotica</name>
    <name type="common">Eastern emerald elysia</name>
    <name type="synonym">Sea slug</name>
    <dbReference type="NCBI Taxonomy" id="188477"/>
    <lineage>
        <taxon>Eukaryota</taxon>
        <taxon>Metazoa</taxon>
        <taxon>Spiralia</taxon>
        <taxon>Lophotrochozoa</taxon>
        <taxon>Mollusca</taxon>
        <taxon>Gastropoda</taxon>
        <taxon>Heterobranchia</taxon>
        <taxon>Euthyneura</taxon>
        <taxon>Panpulmonata</taxon>
        <taxon>Sacoglossa</taxon>
        <taxon>Placobranchoidea</taxon>
        <taxon>Plakobranchidae</taxon>
        <taxon>Elysia</taxon>
    </lineage>
</organism>
<dbReference type="AlphaFoldDB" id="A0A433U5N2"/>
<proteinExistence type="predicted"/>
<name>A0A433U5N2_ELYCH</name>
<feature type="region of interest" description="Disordered" evidence="1">
    <location>
        <begin position="248"/>
        <end position="267"/>
    </location>
</feature>
<accession>A0A433U5N2</accession>
<feature type="region of interest" description="Disordered" evidence="1">
    <location>
        <begin position="405"/>
        <end position="430"/>
    </location>
</feature>
<feature type="region of interest" description="Disordered" evidence="1">
    <location>
        <begin position="162"/>
        <end position="189"/>
    </location>
</feature>
<gene>
    <name evidence="2" type="ORF">EGW08_003235</name>
</gene>